<dbReference type="SUPFAM" id="SSF53474">
    <property type="entry name" value="alpha/beta-Hydrolases"/>
    <property type="match status" value="1"/>
</dbReference>
<name>A0A1M7Z8R4_9HYPH</name>
<reference evidence="2 3" key="1">
    <citation type="submission" date="2016-12" db="EMBL/GenBank/DDBJ databases">
        <authorList>
            <person name="Song W.-J."/>
            <person name="Kurnit D.M."/>
        </authorList>
    </citation>
    <scope>NUCLEOTIDE SEQUENCE [LARGE SCALE GENOMIC DNA]</scope>
    <source>
        <strain evidence="2 3">DSM 19599</strain>
    </source>
</reference>
<dbReference type="Pfam" id="PF01764">
    <property type="entry name" value="Lipase_3"/>
    <property type="match status" value="1"/>
</dbReference>
<keyword evidence="3" id="KW-1185">Reference proteome</keyword>
<evidence type="ECO:0000313" key="3">
    <source>
        <dbReference type="Proteomes" id="UP000186406"/>
    </source>
</evidence>
<evidence type="ECO:0000259" key="1">
    <source>
        <dbReference type="Pfam" id="PF01764"/>
    </source>
</evidence>
<dbReference type="GO" id="GO:0006629">
    <property type="term" value="P:lipid metabolic process"/>
    <property type="evidence" value="ECO:0007669"/>
    <property type="project" value="InterPro"/>
</dbReference>
<evidence type="ECO:0000313" key="2">
    <source>
        <dbReference type="EMBL" id="SHO61308.1"/>
    </source>
</evidence>
<proteinExistence type="predicted"/>
<gene>
    <name evidence="2" type="ORF">SAMN02745172_00722</name>
</gene>
<dbReference type="Proteomes" id="UP000186406">
    <property type="component" value="Unassembled WGS sequence"/>
</dbReference>
<accession>A0A1M7Z8R4</accession>
<sequence>MRSLDFGQFFVVIRRYAIVVGVRTPNMIIIAIRGTKYLYDWVVNLHASKHIIRERHHFEDFGEVGFHSGFFRAIFGCFEPVSREIKKFNLGDQDATPIYVTGHSLGGALAAIMHVVWSREYPKVHAFPGNISYAAKTDASYTFGMPRYGDMRAVTQYATPYHLYNELDIVPTVPPKWLGFENCFSEFKLDGTSLENVQGRESLRFASWLTRLMTGKGIANHAMEIYRERIREAL</sequence>
<dbReference type="Gene3D" id="3.40.50.1820">
    <property type="entry name" value="alpha/beta hydrolase"/>
    <property type="match status" value="1"/>
</dbReference>
<dbReference type="AlphaFoldDB" id="A0A1M7Z8R4"/>
<dbReference type="EMBL" id="FRXO01000001">
    <property type="protein sequence ID" value="SHO61308.1"/>
    <property type="molecule type" value="Genomic_DNA"/>
</dbReference>
<feature type="domain" description="Fungal lipase-type" evidence="1">
    <location>
        <begin position="29"/>
        <end position="175"/>
    </location>
</feature>
<organism evidence="2 3">
    <name type="scientific">Pseudoxanthobacter soli DSM 19599</name>
    <dbReference type="NCBI Taxonomy" id="1123029"/>
    <lineage>
        <taxon>Bacteria</taxon>
        <taxon>Pseudomonadati</taxon>
        <taxon>Pseudomonadota</taxon>
        <taxon>Alphaproteobacteria</taxon>
        <taxon>Hyphomicrobiales</taxon>
        <taxon>Segnochrobactraceae</taxon>
        <taxon>Pseudoxanthobacter</taxon>
    </lineage>
</organism>
<protein>
    <submittedName>
        <fullName evidence="2">Lipase (Class 3)</fullName>
    </submittedName>
</protein>
<dbReference type="InterPro" id="IPR051218">
    <property type="entry name" value="Sec_MonoDiacylglyc_Lipase"/>
</dbReference>
<dbReference type="InterPro" id="IPR029058">
    <property type="entry name" value="AB_hydrolase_fold"/>
</dbReference>
<dbReference type="PANTHER" id="PTHR45856:SF24">
    <property type="entry name" value="FUNGAL LIPASE-LIKE DOMAIN-CONTAINING PROTEIN"/>
    <property type="match status" value="1"/>
</dbReference>
<dbReference type="PANTHER" id="PTHR45856">
    <property type="entry name" value="ALPHA/BETA-HYDROLASES SUPERFAMILY PROTEIN"/>
    <property type="match status" value="1"/>
</dbReference>
<dbReference type="InterPro" id="IPR002921">
    <property type="entry name" value="Fungal_lipase-type"/>
</dbReference>
<dbReference type="CDD" id="cd00519">
    <property type="entry name" value="Lipase_3"/>
    <property type="match status" value="1"/>
</dbReference>